<organism evidence="3">
    <name type="scientific">Aureoumbra lagunensis</name>
    <dbReference type="NCBI Taxonomy" id="44058"/>
    <lineage>
        <taxon>Eukaryota</taxon>
        <taxon>Sar</taxon>
        <taxon>Stramenopiles</taxon>
        <taxon>Ochrophyta</taxon>
        <taxon>Pelagophyceae</taxon>
        <taxon>Pelagomonadales</taxon>
        <taxon>Aureoumbra</taxon>
    </lineage>
</organism>
<reference evidence="3" key="1">
    <citation type="submission" date="2021-01" db="EMBL/GenBank/DDBJ databases">
        <authorList>
            <person name="Corre E."/>
            <person name="Pelletier E."/>
            <person name="Niang G."/>
            <person name="Scheremetjew M."/>
            <person name="Finn R."/>
            <person name="Kale V."/>
            <person name="Holt S."/>
            <person name="Cochrane G."/>
            <person name="Meng A."/>
            <person name="Brown T."/>
            <person name="Cohen L."/>
        </authorList>
    </citation>
    <scope>NUCLEOTIDE SEQUENCE</scope>
    <source>
        <strain evidence="3">CCMP1510</strain>
    </source>
</reference>
<feature type="transmembrane region" description="Helical" evidence="2">
    <location>
        <begin position="383"/>
        <end position="408"/>
    </location>
</feature>
<feature type="region of interest" description="Disordered" evidence="1">
    <location>
        <begin position="278"/>
        <end position="303"/>
    </location>
</feature>
<dbReference type="AlphaFoldDB" id="A0A7S3JY05"/>
<keyword evidence="2" id="KW-0812">Transmembrane</keyword>
<feature type="compositionally biased region" description="Polar residues" evidence="1">
    <location>
        <begin position="280"/>
        <end position="297"/>
    </location>
</feature>
<feature type="compositionally biased region" description="Polar residues" evidence="1">
    <location>
        <begin position="331"/>
        <end position="346"/>
    </location>
</feature>
<evidence type="ECO:0000313" key="3">
    <source>
        <dbReference type="EMBL" id="CAE0366525.1"/>
    </source>
</evidence>
<feature type="region of interest" description="Disordered" evidence="1">
    <location>
        <begin position="317"/>
        <end position="375"/>
    </location>
</feature>
<evidence type="ECO:0000256" key="2">
    <source>
        <dbReference type="SAM" id="Phobius"/>
    </source>
</evidence>
<keyword evidence="2" id="KW-0472">Membrane</keyword>
<protein>
    <submittedName>
        <fullName evidence="3">Uncharacterized protein</fullName>
    </submittedName>
</protein>
<keyword evidence="2" id="KW-1133">Transmembrane helix</keyword>
<gene>
    <name evidence="3" type="ORF">ALAG00032_LOCUS7272</name>
</gene>
<feature type="transmembrane region" description="Helical" evidence="2">
    <location>
        <begin position="33"/>
        <end position="50"/>
    </location>
</feature>
<dbReference type="EMBL" id="HBIJ01010590">
    <property type="protein sequence ID" value="CAE0366525.1"/>
    <property type="molecule type" value="Transcribed_RNA"/>
</dbReference>
<proteinExistence type="predicted"/>
<sequence length="653" mass="72516">MAPVLPYFWDAVLGNSSQASALLVYVFVDELQLQTAGFIAAAAQVIFFLLQRPPVWIFAFWDSLQALINALQVIKLLLELTPIRFNDREAEALSLMREAFDEVPSRKMARVLRRVGARWIRAHPGDRIVQFDGVGHHDELMLVVEGKVIAYDKEMKQVLEVSPGHFLAETSLAQAMTDDDEARILLANDTESDDEASHLYVADAVEASLILIWPALTLGKALKADAQLRDAFRQALALDLSRKIAREEIQNFQISKRRRHRNDSVSPTLYLKTLFRGDSGSKSEASINSDDTTSFMSSRRGRRKRSVMSVLRFVRSNSASKKRDRRPSLKPLSNTNDDDSGSSLNTIPRRAYAAADPPVSTRKAPTEKVPVSRPSIDDTRRKLGAFLASLGVGLSLLVAFLAVVYMYIVEGPSSAVGNGSQALITGAFAISDPLRLQLVSFVGSTAQASFFIFRYPRIWSSIAWSSTQALVNFCMATYLICRNLHDPMNNGDQHSYTDRELFAARLLERSAPISLQALRSLIVGTDDATLIPVWRTMHEPGDPIPDDNIVCLVTDGVVRVTRSHAPSFDAHRGALLGGHSLHIENIQINITQDDDVRTFDHATALSTPVELLCWNTSQLATFLSRNPDARRAFTILLASHACETYLDSFYDDV</sequence>
<name>A0A7S3JY05_9STRA</name>
<evidence type="ECO:0000256" key="1">
    <source>
        <dbReference type="SAM" id="MobiDB-lite"/>
    </source>
</evidence>
<accession>A0A7S3JY05</accession>